<evidence type="ECO:0000256" key="1">
    <source>
        <dbReference type="ARBA" id="ARBA00002724"/>
    </source>
</evidence>
<dbReference type="Gene3D" id="3.30.70.1170">
    <property type="entry name" value="Sun protein, domain 3"/>
    <property type="match status" value="1"/>
</dbReference>
<evidence type="ECO:0000256" key="13">
    <source>
        <dbReference type="ARBA" id="ARBA00047283"/>
    </source>
</evidence>
<comment type="similarity">
    <text evidence="3 14">Belongs to the class I-like SAM-binding methyltransferase superfamily. RsmB/NOP family.</text>
</comment>
<dbReference type="PROSITE" id="PS01153">
    <property type="entry name" value="NOL1_NOP2_SUN"/>
    <property type="match status" value="1"/>
</dbReference>
<comment type="function">
    <text evidence="1">Specifically methylates the cytosine at position 967 (m5C967) of 16S rRNA.</text>
</comment>
<organism evidence="16 17">
    <name type="scientific">Lysobacter koreensis</name>
    <dbReference type="NCBI Taxonomy" id="266122"/>
    <lineage>
        <taxon>Bacteria</taxon>
        <taxon>Pseudomonadati</taxon>
        <taxon>Pseudomonadota</taxon>
        <taxon>Gammaproteobacteria</taxon>
        <taxon>Lysobacterales</taxon>
        <taxon>Lysobacteraceae</taxon>
        <taxon>Lysobacter</taxon>
    </lineage>
</organism>
<dbReference type="InterPro" id="IPR054728">
    <property type="entry name" value="RsmB-like_ferredoxin"/>
</dbReference>
<keyword evidence="17" id="KW-1185">Reference proteome</keyword>
<evidence type="ECO:0000256" key="14">
    <source>
        <dbReference type="PROSITE-ProRule" id="PRU01023"/>
    </source>
</evidence>
<evidence type="ECO:0000256" key="10">
    <source>
        <dbReference type="ARBA" id="ARBA00022884"/>
    </source>
</evidence>
<feature type="domain" description="SAM-dependent MTase RsmB/NOP-type" evidence="15">
    <location>
        <begin position="163"/>
        <end position="439"/>
    </location>
</feature>
<dbReference type="PROSITE" id="PS51686">
    <property type="entry name" value="SAM_MT_RSMB_NOP"/>
    <property type="match status" value="1"/>
</dbReference>
<evidence type="ECO:0000256" key="6">
    <source>
        <dbReference type="ARBA" id="ARBA00022552"/>
    </source>
</evidence>
<dbReference type="CDD" id="cd02440">
    <property type="entry name" value="AdoMet_MTases"/>
    <property type="match status" value="1"/>
</dbReference>
<evidence type="ECO:0000256" key="8">
    <source>
        <dbReference type="ARBA" id="ARBA00022679"/>
    </source>
</evidence>
<comment type="catalytic activity">
    <reaction evidence="13">
        <text>cytidine(967) in 16S rRNA + S-adenosyl-L-methionine = 5-methylcytidine(967) in 16S rRNA + S-adenosyl-L-homocysteine + H(+)</text>
        <dbReference type="Rhea" id="RHEA:42748"/>
        <dbReference type="Rhea" id="RHEA-COMP:10219"/>
        <dbReference type="Rhea" id="RHEA-COMP:10220"/>
        <dbReference type="ChEBI" id="CHEBI:15378"/>
        <dbReference type="ChEBI" id="CHEBI:57856"/>
        <dbReference type="ChEBI" id="CHEBI:59789"/>
        <dbReference type="ChEBI" id="CHEBI:74483"/>
        <dbReference type="ChEBI" id="CHEBI:82748"/>
        <dbReference type="EC" id="2.1.1.176"/>
    </reaction>
</comment>
<evidence type="ECO:0000256" key="12">
    <source>
        <dbReference type="ARBA" id="ARBA00031088"/>
    </source>
</evidence>
<evidence type="ECO:0000256" key="4">
    <source>
        <dbReference type="ARBA" id="ARBA00012140"/>
    </source>
</evidence>
<dbReference type="InterPro" id="IPR004573">
    <property type="entry name" value="rRNA_ssu_MeTfrase_B"/>
</dbReference>
<dbReference type="Pfam" id="PF22458">
    <property type="entry name" value="RsmF-B_ferredox"/>
    <property type="match status" value="1"/>
</dbReference>
<dbReference type="InterPro" id="IPR018314">
    <property type="entry name" value="RsmB/NOL1/NOP2-like_CS"/>
</dbReference>
<keyword evidence="5" id="KW-0963">Cytoplasm</keyword>
<dbReference type="InterPro" id="IPR029063">
    <property type="entry name" value="SAM-dependent_MTases_sf"/>
</dbReference>
<feature type="binding site" evidence="14">
    <location>
        <begin position="253"/>
        <end position="259"/>
    </location>
    <ligand>
        <name>S-adenosyl-L-methionine</name>
        <dbReference type="ChEBI" id="CHEBI:59789"/>
    </ligand>
</feature>
<evidence type="ECO:0000256" key="5">
    <source>
        <dbReference type="ARBA" id="ARBA00022490"/>
    </source>
</evidence>
<protein>
    <recommendedName>
        <fullName evidence="4">16S rRNA (cytosine(967)-C(5))-methyltransferase</fullName>
        <ecNumber evidence="4">2.1.1.176</ecNumber>
    </recommendedName>
    <alternativeName>
        <fullName evidence="11">16S rRNA m5C967 methyltransferase</fullName>
    </alternativeName>
    <alternativeName>
        <fullName evidence="12">rRNA (cytosine-C(5)-)-methyltransferase RsmB</fullName>
    </alternativeName>
</protein>
<reference evidence="17" key="1">
    <citation type="journal article" date="2019" name="Int. J. Syst. Evol. Microbiol.">
        <title>The Global Catalogue of Microorganisms (GCM) 10K type strain sequencing project: providing services to taxonomists for standard genome sequencing and annotation.</title>
        <authorList>
            <consortium name="The Broad Institute Genomics Platform"/>
            <consortium name="The Broad Institute Genome Sequencing Center for Infectious Disease"/>
            <person name="Wu L."/>
            <person name="Ma J."/>
        </authorList>
    </citation>
    <scope>NUCLEOTIDE SEQUENCE [LARGE SCALE GENOMIC DNA]</scope>
    <source>
        <strain evidence="17">CCUG 55491</strain>
    </source>
</reference>
<dbReference type="PRINTS" id="PR02008">
    <property type="entry name" value="RCMTFAMILY"/>
</dbReference>
<dbReference type="SUPFAM" id="SSF53335">
    <property type="entry name" value="S-adenosyl-L-methionine-dependent methyltransferases"/>
    <property type="match status" value="1"/>
</dbReference>
<feature type="binding site" evidence="14">
    <location>
        <position position="276"/>
    </location>
    <ligand>
        <name>S-adenosyl-L-methionine</name>
        <dbReference type="ChEBI" id="CHEBI:59789"/>
    </ligand>
</feature>
<dbReference type="PANTHER" id="PTHR22807:SF61">
    <property type="entry name" value="NOL1_NOP2_SUN FAMILY PROTEIN _ ANTITERMINATION NUSB DOMAIN-CONTAINING PROTEIN"/>
    <property type="match status" value="1"/>
</dbReference>
<keyword evidence="6" id="KW-0698">rRNA processing</keyword>
<dbReference type="Gene3D" id="1.10.940.10">
    <property type="entry name" value="NusB-like"/>
    <property type="match status" value="1"/>
</dbReference>
<keyword evidence="10 14" id="KW-0694">RNA-binding</keyword>
<name>A0ABW2YMA6_9GAMM</name>
<keyword evidence="8 14" id="KW-0808">Transferase</keyword>
<dbReference type="EC" id="2.1.1.176" evidence="4"/>
<dbReference type="RefSeq" id="WP_386811768.1">
    <property type="nucleotide sequence ID" value="NZ_JBHTIH010000003.1"/>
</dbReference>
<dbReference type="EMBL" id="JBHTIH010000003">
    <property type="protein sequence ID" value="MFD0738790.1"/>
    <property type="molecule type" value="Genomic_DNA"/>
</dbReference>
<dbReference type="GO" id="GO:0032259">
    <property type="term" value="P:methylation"/>
    <property type="evidence" value="ECO:0007669"/>
    <property type="project" value="UniProtKB-KW"/>
</dbReference>
<dbReference type="InterPro" id="IPR049560">
    <property type="entry name" value="MeTrfase_RsmB-F_NOP2_cat"/>
</dbReference>
<comment type="caution">
    <text evidence="16">The sequence shown here is derived from an EMBL/GenBank/DDBJ whole genome shotgun (WGS) entry which is preliminary data.</text>
</comment>
<dbReference type="SUPFAM" id="SSF48013">
    <property type="entry name" value="NusB-like"/>
    <property type="match status" value="1"/>
</dbReference>
<dbReference type="Pfam" id="PF01029">
    <property type="entry name" value="NusB"/>
    <property type="match status" value="1"/>
</dbReference>
<feature type="active site" description="Nucleophile" evidence="14">
    <location>
        <position position="376"/>
    </location>
</feature>
<accession>A0ABW2YMA6</accession>
<evidence type="ECO:0000256" key="11">
    <source>
        <dbReference type="ARBA" id="ARBA00030399"/>
    </source>
</evidence>
<dbReference type="GO" id="GO:0008168">
    <property type="term" value="F:methyltransferase activity"/>
    <property type="evidence" value="ECO:0007669"/>
    <property type="project" value="UniProtKB-KW"/>
</dbReference>
<dbReference type="PANTHER" id="PTHR22807">
    <property type="entry name" value="NOP2 YEAST -RELATED NOL1/NOP2/FMU SUN DOMAIN-CONTAINING"/>
    <property type="match status" value="1"/>
</dbReference>
<evidence type="ECO:0000313" key="17">
    <source>
        <dbReference type="Proteomes" id="UP001597090"/>
    </source>
</evidence>
<dbReference type="Pfam" id="PF01189">
    <property type="entry name" value="Methyltr_RsmB-F"/>
    <property type="match status" value="1"/>
</dbReference>
<feature type="binding site" evidence="14">
    <location>
        <position position="304"/>
    </location>
    <ligand>
        <name>S-adenosyl-L-methionine</name>
        <dbReference type="ChEBI" id="CHEBI:59789"/>
    </ligand>
</feature>
<dbReference type="InterPro" id="IPR001678">
    <property type="entry name" value="MeTrfase_RsmB-F_NOP2_dom"/>
</dbReference>
<evidence type="ECO:0000256" key="7">
    <source>
        <dbReference type="ARBA" id="ARBA00022603"/>
    </source>
</evidence>
<dbReference type="NCBIfam" id="NF008149">
    <property type="entry name" value="PRK10901.1"/>
    <property type="match status" value="1"/>
</dbReference>
<evidence type="ECO:0000313" key="16">
    <source>
        <dbReference type="EMBL" id="MFD0738790.1"/>
    </source>
</evidence>
<dbReference type="NCBIfam" id="TIGR00563">
    <property type="entry name" value="rsmB"/>
    <property type="match status" value="1"/>
</dbReference>
<sequence length="439" mass="46372">MSAVASSGAAPRAIAANVLDAVLYRGRSLKAELAVALPPLLDPRDRALVEAICFAVLRQPQRFQAALDSFLARPLPKRDAKVRALLLAGFAQLDPLGLPAHAAVAATVEAARMLGHEHQAGLVNALLRRAQREGLPAGDPHAHWPQWLRAQLQADWGDEAEAVLAASAIAPPMWLRVNARRGSRDDYRIRLQEAGIEAVVDPALANALRLDTPQPVAALPDFEAGAVSVQDASAQLVADALALKGGARVLDACAAPGGKAAHLLERDPELQLVAVEIDAARLRRMRTGFARLGLAGRGRLLAADATALPTWWDGVPFDAVLLDAPCSATGIVRRQPDVLLHRRESDLAALTALQARLLDALWATLAPGGTLLYATCSILKAENDAQVAAFLARTADAAIEPLDARFGRAVSVGGQPAGHQRLPGEGGGDGFFYARLRKA</sequence>
<dbReference type="Gene3D" id="3.40.50.150">
    <property type="entry name" value="Vaccinia Virus protein VP39"/>
    <property type="match status" value="1"/>
</dbReference>
<dbReference type="InterPro" id="IPR023267">
    <property type="entry name" value="RCMT"/>
</dbReference>
<dbReference type="InterPro" id="IPR035926">
    <property type="entry name" value="NusB-like_sf"/>
</dbReference>
<evidence type="ECO:0000256" key="9">
    <source>
        <dbReference type="ARBA" id="ARBA00022691"/>
    </source>
</evidence>
<keyword evidence="7 14" id="KW-0489">Methyltransferase</keyword>
<dbReference type="Proteomes" id="UP001597090">
    <property type="component" value="Unassembled WGS sequence"/>
</dbReference>
<feature type="binding site" evidence="14">
    <location>
        <position position="323"/>
    </location>
    <ligand>
        <name>S-adenosyl-L-methionine</name>
        <dbReference type="ChEBI" id="CHEBI:59789"/>
    </ligand>
</feature>
<evidence type="ECO:0000259" key="15">
    <source>
        <dbReference type="PROSITE" id="PS51686"/>
    </source>
</evidence>
<evidence type="ECO:0000256" key="2">
    <source>
        <dbReference type="ARBA" id="ARBA00004496"/>
    </source>
</evidence>
<proteinExistence type="inferred from homology"/>
<keyword evidence="9 14" id="KW-0949">S-adenosyl-L-methionine</keyword>
<comment type="subcellular location">
    <subcellularLocation>
        <location evidence="2">Cytoplasm</location>
    </subcellularLocation>
</comment>
<gene>
    <name evidence="16" type="primary">rsmB</name>
    <name evidence="16" type="ORF">ACFQZQ_05800</name>
</gene>
<evidence type="ECO:0000256" key="3">
    <source>
        <dbReference type="ARBA" id="ARBA00007494"/>
    </source>
</evidence>
<dbReference type="InterPro" id="IPR006027">
    <property type="entry name" value="NusB_RsmB_TIM44"/>
</dbReference>